<keyword evidence="9" id="KW-1185">Reference proteome</keyword>
<feature type="domain" description="Rhodopsin" evidence="7">
    <location>
        <begin position="45"/>
        <end position="274"/>
    </location>
</feature>
<feature type="transmembrane region" description="Helical" evidence="6">
    <location>
        <begin position="29"/>
        <end position="49"/>
    </location>
</feature>
<evidence type="ECO:0000256" key="5">
    <source>
        <dbReference type="ARBA" id="ARBA00038359"/>
    </source>
</evidence>
<evidence type="ECO:0000256" key="2">
    <source>
        <dbReference type="ARBA" id="ARBA00022692"/>
    </source>
</evidence>
<evidence type="ECO:0000256" key="3">
    <source>
        <dbReference type="ARBA" id="ARBA00022989"/>
    </source>
</evidence>
<feature type="transmembrane region" description="Helical" evidence="6">
    <location>
        <begin position="181"/>
        <end position="202"/>
    </location>
</feature>
<keyword evidence="4 6" id="KW-0472">Membrane</keyword>
<accession>A0A8H2ZRD7</accession>
<keyword evidence="2 6" id="KW-0812">Transmembrane</keyword>
<gene>
    <name evidence="8" type="ORF">SCLTRI_LOCUS7573</name>
</gene>
<dbReference type="PANTHER" id="PTHR33048">
    <property type="entry name" value="PTH11-LIKE INTEGRAL MEMBRANE PROTEIN (AFU_ORTHOLOGUE AFUA_5G11245)"/>
    <property type="match status" value="1"/>
</dbReference>
<feature type="transmembrane region" description="Helical" evidence="6">
    <location>
        <begin position="139"/>
        <end position="161"/>
    </location>
</feature>
<dbReference type="InterPro" id="IPR052337">
    <property type="entry name" value="SAT4-like"/>
</dbReference>
<dbReference type="PANTHER" id="PTHR33048:SF47">
    <property type="entry name" value="INTEGRAL MEMBRANE PROTEIN-RELATED"/>
    <property type="match status" value="1"/>
</dbReference>
<feature type="transmembrane region" description="Helical" evidence="6">
    <location>
        <begin position="105"/>
        <end position="127"/>
    </location>
</feature>
<evidence type="ECO:0000256" key="6">
    <source>
        <dbReference type="SAM" id="Phobius"/>
    </source>
</evidence>
<comment type="subcellular location">
    <subcellularLocation>
        <location evidence="1">Membrane</location>
        <topology evidence="1">Multi-pass membrane protein</topology>
    </subcellularLocation>
</comment>
<comment type="similarity">
    <text evidence="5">Belongs to the SAT4 family.</text>
</comment>
<dbReference type="GO" id="GO:0016020">
    <property type="term" value="C:membrane"/>
    <property type="evidence" value="ECO:0007669"/>
    <property type="project" value="UniProtKB-SubCell"/>
</dbReference>
<evidence type="ECO:0000313" key="9">
    <source>
        <dbReference type="Proteomes" id="UP000624404"/>
    </source>
</evidence>
<protein>
    <submittedName>
        <fullName evidence="8">452a57df-618d-4d80-ba74-13622163e9ab</fullName>
    </submittedName>
</protein>
<dbReference type="AlphaFoldDB" id="A0A8H2ZRD7"/>
<dbReference type="OrthoDB" id="444631at2759"/>
<dbReference type="InterPro" id="IPR049326">
    <property type="entry name" value="Rhodopsin_dom_fungi"/>
</dbReference>
<feature type="transmembrane region" description="Helical" evidence="6">
    <location>
        <begin position="214"/>
        <end position="237"/>
    </location>
</feature>
<evidence type="ECO:0000259" key="7">
    <source>
        <dbReference type="Pfam" id="PF20684"/>
    </source>
</evidence>
<sequence length="374" mass="42020">MSTGLLPPPSGVTPNFNSGALSETQVNFILAYTITLALASSTLGIRLYTRISIMRSFGLDDVAIILSFMCSIAYFAISINCMRYGFGRHLWEVTAQQMAGYLTQLSPMVATYASAPAFTKLSILILLHRVNPNRYFRLSCYIVAFIIITYTLTISLIIAIPCVPTNPQNGQCLNKCGLWQAIFNILTDSAILILPLYMLYLLKLPLRQKLAVGSIFGTGIFVIIICIVRITYIMALQNNPDVLYIQGKAAIWSCVDINIGIFCNTLVVLRPFFRQHFPGLFSSQILSDDHHHHHEIPHHERTHHEANVKSGKRRILKLREDHSLSVFALSNNRIDEIDKQAGILRKFEVKVESFSIEGSSGDRARRNSDEESLR</sequence>
<evidence type="ECO:0000256" key="1">
    <source>
        <dbReference type="ARBA" id="ARBA00004141"/>
    </source>
</evidence>
<dbReference type="Proteomes" id="UP000624404">
    <property type="component" value="Unassembled WGS sequence"/>
</dbReference>
<comment type="caution">
    <text evidence="8">The sequence shown here is derived from an EMBL/GenBank/DDBJ whole genome shotgun (WGS) entry which is preliminary data.</text>
</comment>
<evidence type="ECO:0000256" key="4">
    <source>
        <dbReference type="ARBA" id="ARBA00023136"/>
    </source>
</evidence>
<name>A0A8H2ZRD7_9HELO</name>
<proteinExistence type="inferred from homology"/>
<keyword evidence="3 6" id="KW-1133">Transmembrane helix</keyword>
<reference evidence="8" key="1">
    <citation type="submission" date="2020-10" db="EMBL/GenBank/DDBJ databases">
        <authorList>
            <person name="Kusch S."/>
        </authorList>
    </citation>
    <scope>NUCLEOTIDE SEQUENCE</scope>
    <source>
        <strain evidence="8">SwB9</strain>
    </source>
</reference>
<organism evidence="8 9">
    <name type="scientific">Sclerotinia trifoliorum</name>
    <dbReference type="NCBI Taxonomy" id="28548"/>
    <lineage>
        <taxon>Eukaryota</taxon>
        <taxon>Fungi</taxon>
        <taxon>Dikarya</taxon>
        <taxon>Ascomycota</taxon>
        <taxon>Pezizomycotina</taxon>
        <taxon>Leotiomycetes</taxon>
        <taxon>Helotiales</taxon>
        <taxon>Sclerotiniaceae</taxon>
        <taxon>Sclerotinia</taxon>
    </lineage>
</organism>
<dbReference type="EMBL" id="CAJHIA010000030">
    <property type="protein sequence ID" value="CAD6447781.1"/>
    <property type="molecule type" value="Genomic_DNA"/>
</dbReference>
<dbReference type="Pfam" id="PF20684">
    <property type="entry name" value="Fung_rhodopsin"/>
    <property type="match status" value="1"/>
</dbReference>
<feature type="transmembrane region" description="Helical" evidence="6">
    <location>
        <begin position="61"/>
        <end position="85"/>
    </location>
</feature>
<evidence type="ECO:0000313" key="8">
    <source>
        <dbReference type="EMBL" id="CAD6447781.1"/>
    </source>
</evidence>
<feature type="transmembrane region" description="Helical" evidence="6">
    <location>
        <begin position="249"/>
        <end position="269"/>
    </location>
</feature>